<reference evidence="2 3" key="1">
    <citation type="journal article" date="2012" name="J. Bacteriol.">
        <title>Genome Sequence of the Alkane-Degrading Bacterium Alcanivorax hongdengensis Type Strain A-11-3.</title>
        <authorList>
            <person name="Lai Q."/>
            <person name="Shao Z."/>
        </authorList>
    </citation>
    <scope>NUCLEOTIDE SEQUENCE [LARGE SCALE GENOMIC DNA]</scope>
    <source>
        <strain evidence="2 3">A-11-3</strain>
    </source>
</reference>
<keyword evidence="3" id="KW-1185">Reference proteome</keyword>
<dbReference type="InterPro" id="IPR008228">
    <property type="entry name" value="UCP006173"/>
</dbReference>
<sequence>MRERFWELPLEQLDQQEWEALCDGCGRCCLVKLEDEESGELAFTDAACRFLDSRRCQCTVYSDRHREMPDCIQVTPALARDSHWLPRTCAYRLRAAGQPLASWHPLISGRADSVRRAGISVTGKVVSELTVDEDDWEEHIIHWVS</sequence>
<dbReference type="Pfam" id="PF03692">
    <property type="entry name" value="CxxCxxCC"/>
    <property type="match status" value="1"/>
</dbReference>
<evidence type="ECO:0000313" key="3">
    <source>
        <dbReference type="Proteomes" id="UP000010164"/>
    </source>
</evidence>
<dbReference type="PANTHER" id="PTHR37421">
    <property type="entry name" value="UPF0260 PROTEIN YCGN"/>
    <property type="match status" value="1"/>
</dbReference>
<protein>
    <recommendedName>
        <fullName evidence="1">UPF0260 protein A11A3_13500</fullName>
    </recommendedName>
</protein>
<accession>L0W9P7</accession>
<dbReference type="STRING" id="1177179.A11A3_13500"/>
<evidence type="ECO:0000256" key="1">
    <source>
        <dbReference type="HAMAP-Rule" id="MF_00676"/>
    </source>
</evidence>
<dbReference type="InterPro" id="IPR005358">
    <property type="entry name" value="Puta_zinc/iron-chelating_dom"/>
</dbReference>
<dbReference type="Proteomes" id="UP000010164">
    <property type="component" value="Unassembled WGS sequence"/>
</dbReference>
<dbReference type="NCBIfam" id="NF003507">
    <property type="entry name" value="PRK05170.2-5"/>
    <property type="match status" value="1"/>
</dbReference>
<dbReference type="OrthoDB" id="9786855at2"/>
<dbReference type="PATRIC" id="fig|1177179.3.peg.2683"/>
<proteinExistence type="inferred from homology"/>
<dbReference type="AlphaFoldDB" id="L0W9P7"/>
<gene>
    <name evidence="2" type="ORF">A11A3_13500</name>
</gene>
<dbReference type="RefSeq" id="WP_008929870.1">
    <property type="nucleotide sequence ID" value="NZ_AMRJ01000025.1"/>
</dbReference>
<comment type="similarity">
    <text evidence="1">Belongs to the UPF0260 family.</text>
</comment>
<comment type="caution">
    <text evidence="2">The sequence shown here is derived from an EMBL/GenBank/DDBJ whole genome shotgun (WGS) entry which is preliminary data.</text>
</comment>
<evidence type="ECO:0000313" key="2">
    <source>
        <dbReference type="EMBL" id="EKF73463.1"/>
    </source>
</evidence>
<dbReference type="HAMAP" id="MF_00676">
    <property type="entry name" value="UPF0260"/>
    <property type="match status" value="1"/>
</dbReference>
<dbReference type="NCBIfam" id="NF003501">
    <property type="entry name" value="PRK05170.1-5"/>
    <property type="match status" value="1"/>
</dbReference>
<dbReference type="EMBL" id="AMRJ01000025">
    <property type="protein sequence ID" value="EKF73463.1"/>
    <property type="molecule type" value="Genomic_DNA"/>
</dbReference>
<organism evidence="2 3">
    <name type="scientific">Alcanivorax hongdengensis A-11-3</name>
    <dbReference type="NCBI Taxonomy" id="1177179"/>
    <lineage>
        <taxon>Bacteria</taxon>
        <taxon>Pseudomonadati</taxon>
        <taxon>Pseudomonadota</taxon>
        <taxon>Gammaproteobacteria</taxon>
        <taxon>Oceanospirillales</taxon>
        <taxon>Alcanivoracaceae</taxon>
        <taxon>Alcanivorax</taxon>
    </lineage>
</organism>
<dbReference type="eggNOG" id="COG2983">
    <property type="taxonomic scope" value="Bacteria"/>
</dbReference>
<dbReference type="PIRSF" id="PIRSF006173">
    <property type="entry name" value="UCP006173"/>
    <property type="match status" value="1"/>
</dbReference>
<name>L0W9P7_9GAMM</name>
<dbReference type="PANTHER" id="PTHR37421:SF1">
    <property type="entry name" value="UPF0260 PROTEIN YCGN"/>
    <property type="match status" value="1"/>
</dbReference>